<evidence type="ECO:0000256" key="3">
    <source>
        <dbReference type="ARBA" id="ARBA00022737"/>
    </source>
</evidence>
<dbReference type="SUPFAM" id="SSF50891">
    <property type="entry name" value="Cyclophilin-like"/>
    <property type="match status" value="1"/>
</dbReference>
<keyword evidence="3" id="KW-0677">Repeat</keyword>
<name>A0AAV5RM22_STABA</name>
<evidence type="ECO:0000256" key="4">
    <source>
        <dbReference type="ARBA" id="ARBA00022803"/>
    </source>
</evidence>
<comment type="caution">
    <text evidence="10">The sequence shown here is derived from an EMBL/GenBank/DDBJ whole genome shotgun (WGS) entry which is preliminary data.</text>
</comment>
<dbReference type="GO" id="GO:0003755">
    <property type="term" value="F:peptidyl-prolyl cis-trans isomerase activity"/>
    <property type="evidence" value="ECO:0007669"/>
    <property type="project" value="UniProtKB-KW"/>
</dbReference>
<keyword evidence="4" id="KW-0802">TPR repeat</keyword>
<evidence type="ECO:0000256" key="1">
    <source>
        <dbReference type="ARBA" id="ARBA00000971"/>
    </source>
</evidence>
<dbReference type="InterPro" id="IPR002130">
    <property type="entry name" value="Cyclophilin-type_PPIase_dom"/>
</dbReference>
<dbReference type="GO" id="GO:0005737">
    <property type="term" value="C:cytoplasm"/>
    <property type="evidence" value="ECO:0007669"/>
    <property type="project" value="TreeGrafter"/>
</dbReference>
<dbReference type="FunFam" id="2.40.100.10:FF:000022">
    <property type="entry name" value="Peptidyl-prolyl cis-trans isomerase CYP95"/>
    <property type="match status" value="1"/>
</dbReference>
<evidence type="ECO:0000256" key="8">
    <source>
        <dbReference type="ARBA" id="ARBA00076602"/>
    </source>
</evidence>
<dbReference type="PANTHER" id="PTHR11071:SF561">
    <property type="entry name" value="PEPTIDYL-PROLYL CIS-TRANS ISOMERASE D-RELATED"/>
    <property type="match status" value="1"/>
</dbReference>
<dbReference type="GO" id="GO:0042026">
    <property type="term" value="P:protein refolding"/>
    <property type="evidence" value="ECO:0007669"/>
    <property type="project" value="UniProtKB-ARBA"/>
</dbReference>
<dbReference type="InterPro" id="IPR029000">
    <property type="entry name" value="Cyclophilin-like_dom_sf"/>
</dbReference>
<dbReference type="EC" id="5.2.1.8" evidence="2"/>
<dbReference type="GO" id="GO:0016018">
    <property type="term" value="F:cyclosporin A binding"/>
    <property type="evidence" value="ECO:0007669"/>
    <property type="project" value="TreeGrafter"/>
</dbReference>
<dbReference type="PROSITE" id="PS00170">
    <property type="entry name" value="CSA_PPIASE_1"/>
    <property type="match status" value="1"/>
</dbReference>
<keyword evidence="5" id="KW-0697">Rotamase</keyword>
<dbReference type="PROSITE" id="PS50072">
    <property type="entry name" value="CSA_PPIASE_2"/>
    <property type="match status" value="1"/>
</dbReference>
<dbReference type="SUPFAM" id="SSF48452">
    <property type="entry name" value="TPR-like"/>
    <property type="match status" value="1"/>
</dbReference>
<dbReference type="Proteomes" id="UP001362899">
    <property type="component" value="Unassembled WGS sequence"/>
</dbReference>
<dbReference type="PRINTS" id="PR00153">
    <property type="entry name" value="CSAPPISMRASE"/>
</dbReference>
<feature type="domain" description="PPIase cyclophilin-type" evidence="9">
    <location>
        <begin position="5"/>
        <end position="173"/>
    </location>
</feature>
<evidence type="ECO:0000313" key="10">
    <source>
        <dbReference type="EMBL" id="GMM52042.1"/>
    </source>
</evidence>
<keyword evidence="6 10" id="KW-0413">Isomerase</keyword>
<dbReference type="InterPro" id="IPR020892">
    <property type="entry name" value="Cyclophilin-type_PPIase_CS"/>
</dbReference>
<protein>
    <recommendedName>
        <fullName evidence="7">Peptidyl-prolyl cis-trans isomerase D</fullName>
        <ecNumber evidence="2">5.2.1.8</ecNumber>
    </recommendedName>
    <alternativeName>
        <fullName evidence="8">Rotamase D</fullName>
    </alternativeName>
</protein>
<dbReference type="InterPro" id="IPR019734">
    <property type="entry name" value="TPR_rpt"/>
</dbReference>
<dbReference type="Gene3D" id="2.40.100.10">
    <property type="entry name" value="Cyclophilin-like"/>
    <property type="match status" value="1"/>
</dbReference>
<organism evidence="10 11">
    <name type="scientific">Starmerella bacillaris</name>
    <name type="common">Yeast</name>
    <name type="synonym">Candida zemplinina</name>
    <dbReference type="NCBI Taxonomy" id="1247836"/>
    <lineage>
        <taxon>Eukaryota</taxon>
        <taxon>Fungi</taxon>
        <taxon>Dikarya</taxon>
        <taxon>Ascomycota</taxon>
        <taxon>Saccharomycotina</taxon>
        <taxon>Dipodascomycetes</taxon>
        <taxon>Dipodascales</taxon>
        <taxon>Trichomonascaceae</taxon>
        <taxon>Starmerella</taxon>
    </lineage>
</organism>
<dbReference type="PANTHER" id="PTHR11071">
    <property type="entry name" value="PEPTIDYL-PROLYL CIS-TRANS ISOMERASE"/>
    <property type="match status" value="1"/>
</dbReference>
<reference evidence="10 11" key="1">
    <citation type="journal article" date="2023" name="Elife">
        <title>Identification of key yeast species and microbe-microbe interactions impacting larval growth of Drosophila in the wild.</title>
        <authorList>
            <person name="Mure A."/>
            <person name="Sugiura Y."/>
            <person name="Maeda R."/>
            <person name="Honda K."/>
            <person name="Sakurai N."/>
            <person name="Takahashi Y."/>
            <person name="Watada M."/>
            <person name="Katoh T."/>
            <person name="Gotoh A."/>
            <person name="Gotoh Y."/>
            <person name="Taniguchi I."/>
            <person name="Nakamura K."/>
            <person name="Hayashi T."/>
            <person name="Katayama T."/>
            <person name="Uemura T."/>
            <person name="Hattori Y."/>
        </authorList>
    </citation>
    <scope>NUCLEOTIDE SEQUENCE [LARGE SCALE GENOMIC DNA]</scope>
    <source>
        <strain evidence="10 11">SB-73</strain>
    </source>
</reference>
<dbReference type="GO" id="GO:0051082">
    <property type="term" value="F:unfolded protein binding"/>
    <property type="evidence" value="ECO:0007669"/>
    <property type="project" value="UniProtKB-ARBA"/>
</dbReference>
<keyword evidence="11" id="KW-1185">Reference proteome</keyword>
<dbReference type="AlphaFoldDB" id="A0AAV5RM22"/>
<dbReference type="Gene3D" id="1.25.40.10">
    <property type="entry name" value="Tetratricopeptide repeat domain"/>
    <property type="match status" value="1"/>
</dbReference>
<proteinExistence type="predicted"/>
<gene>
    <name evidence="10" type="ORF">DASB73_030050</name>
</gene>
<dbReference type="InterPro" id="IPR011990">
    <property type="entry name" value="TPR-like_helical_dom_sf"/>
</dbReference>
<dbReference type="Pfam" id="PF00160">
    <property type="entry name" value="Pro_isomerase"/>
    <property type="match status" value="1"/>
</dbReference>
<accession>A0AAV5RM22</accession>
<comment type="catalytic activity">
    <reaction evidence="1">
        <text>[protein]-peptidylproline (omega=180) = [protein]-peptidylproline (omega=0)</text>
        <dbReference type="Rhea" id="RHEA:16237"/>
        <dbReference type="Rhea" id="RHEA-COMP:10747"/>
        <dbReference type="Rhea" id="RHEA-COMP:10748"/>
        <dbReference type="ChEBI" id="CHEBI:83833"/>
        <dbReference type="ChEBI" id="CHEBI:83834"/>
        <dbReference type="EC" id="5.2.1.8"/>
    </reaction>
</comment>
<dbReference type="SMART" id="SM00028">
    <property type="entry name" value="TPR"/>
    <property type="match status" value="2"/>
</dbReference>
<dbReference type="CDD" id="cd01926">
    <property type="entry name" value="cyclophilin_ABH_like"/>
    <property type="match status" value="1"/>
</dbReference>
<evidence type="ECO:0000256" key="7">
    <source>
        <dbReference type="ARBA" id="ARBA00074451"/>
    </source>
</evidence>
<evidence type="ECO:0000256" key="2">
    <source>
        <dbReference type="ARBA" id="ARBA00013194"/>
    </source>
</evidence>
<evidence type="ECO:0000259" key="9">
    <source>
        <dbReference type="PROSITE" id="PS50072"/>
    </source>
</evidence>
<dbReference type="EMBL" id="BTGC01000008">
    <property type="protein sequence ID" value="GMM52042.1"/>
    <property type="molecule type" value="Genomic_DNA"/>
</dbReference>
<evidence type="ECO:0000256" key="6">
    <source>
        <dbReference type="ARBA" id="ARBA00023235"/>
    </source>
</evidence>
<dbReference type="FunFam" id="1.25.40.10:FF:000029">
    <property type="entry name" value="peptidyl-prolyl cis-trans isomerase D"/>
    <property type="match status" value="1"/>
</dbReference>
<evidence type="ECO:0000256" key="5">
    <source>
        <dbReference type="ARBA" id="ARBA00023110"/>
    </source>
</evidence>
<evidence type="ECO:0000313" key="11">
    <source>
        <dbReference type="Proteomes" id="UP001362899"/>
    </source>
</evidence>
<sequence>MTLTYFDISVGGEPIGRVVFRLYDDVPKTAENFRALCTGEKGDGTLGIPLTYEGSTFHRIIKGFMVQGGDFTSAIKGSPLGTGGESIYGEKFDDENFIHKHDKPFLLSMANSGPNTNGSQFFITTAATPHLDGKHVVFGEVVAGKGVVRAMENVKTAAQDAPEDPVVITKCGELNENTNLSEPTNDGTGDIYADYPEDEPSLENLEGDERAAKGLEIAAQIKAIGSEQFKMKNARVAAAKYRKSLRYVYDCDVEADHKLYNDFELSKVGLYLNLALMANQMQNMGNAIKNASYVLENRVASDKDRAKALYRRAIAYKGLKNYEDSLRDLMAATKLISDNGIHVEMKNVQELVKQRKEKQKAAYSKFFS</sequence>